<dbReference type="InterPro" id="IPR050997">
    <property type="entry name" value="MAPEG"/>
</dbReference>
<evidence type="ECO:0000256" key="18">
    <source>
        <dbReference type="ARBA" id="ARBA00069748"/>
    </source>
</evidence>
<accession>A0A1X2G4T7</accession>
<dbReference type="STRING" id="101127.A0A1X2G4T7"/>
<keyword evidence="6" id="KW-0560">Oxidoreductase</keyword>
<evidence type="ECO:0000313" key="22">
    <source>
        <dbReference type="EMBL" id="ORX45070.1"/>
    </source>
</evidence>
<evidence type="ECO:0000256" key="16">
    <source>
        <dbReference type="ARBA" id="ARBA00049298"/>
    </source>
</evidence>
<evidence type="ECO:0000313" key="23">
    <source>
        <dbReference type="Proteomes" id="UP000242146"/>
    </source>
</evidence>
<comment type="pathway">
    <text evidence="14">Lipid metabolism; arachidonate metabolism.</text>
</comment>
<comment type="caution">
    <text evidence="22">The sequence shown here is derived from an EMBL/GenBank/DDBJ whole genome shotgun (WGS) entry which is preliminary data.</text>
</comment>
<dbReference type="Gene3D" id="1.20.120.550">
    <property type="entry name" value="Membrane associated eicosanoid/glutathione metabolism-like domain"/>
    <property type="match status" value="1"/>
</dbReference>
<keyword evidence="9 21" id="KW-0472">Membrane</keyword>
<gene>
    <name evidence="22" type="ORF">DM01DRAFT_1386661</name>
</gene>
<keyword evidence="11" id="KW-0456">Lyase</keyword>
<dbReference type="PANTHER" id="PTHR10250:SF26">
    <property type="entry name" value="GLUTATHIONE S-TRANSFERASE 3, MITOCHONDRIAL"/>
    <property type="match status" value="1"/>
</dbReference>
<evidence type="ECO:0000256" key="21">
    <source>
        <dbReference type="SAM" id="Phobius"/>
    </source>
</evidence>
<dbReference type="GO" id="GO:0005635">
    <property type="term" value="C:nuclear envelope"/>
    <property type="evidence" value="ECO:0007669"/>
    <property type="project" value="TreeGrafter"/>
</dbReference>
<evidence type="ECO:0000256" key="3">
    <source>
        <dbReference type="ARBA" id="ARBA00022692"/>
    </source>
</evidence>
<dbReference type="GO" id="GO:0005783">
    <property type="term" value="C:endoplasmic reticulum"/>
    <property type="evidence" value="ECO:0007669"/>
    <property type="project" value="TreeGrafter"/>
</dbReference>
<dbReference type="EC" id="4.4.1.20" evidence="15"/>
<evidence type="ECO:0000256" key="8">
    <source>
        <dbReference type="ARBA" id="ARBA00023128"/>
    </source>
</evidence>
<evidence type="ECO:0000256" key="20">
    <source>
        <dbReference type="ARBA" id="ARBA00076908"/>
    </source>
</evidence>
<keyword evidence="7" id="KW-0443">Lipid metabolism</keyword>
<evidence type="ECO:0000256" key="4">
    <source>
        <dbReference type="ARBA" id="ARBA00022787"/>
    </source>
</evidence>
<dbReference type="InterPro" id="IPR023352">
    <property type="entry name" value="MAPEG-like_dom_sf"/>
</dbReference>
<keyword evidence="10" id="KW-0564">Palmitate</keyword>
<dbReference type="Proteomes" id="UP000242146">
    <property type="component" value="Unassembled WGS sequence"/>
</dbReference>
<comment type="catalytic activity">
    <reaction evidence="16">
        <text>leukotriene C4 = leukotriene A4 + glutathione</text>
        <dbReference type="Rhea" id="RHEA:17617"/>
        <dbReference type="ChEBI" id="CHEBI:57463"/>
        <dbReference type="ChEBI" id="CHEBI:57925"/>
        <dbReference type="ChEBI" id="CHEBI:57973"/>
        <dbReference type="EC" id="4.4.1.20"/>
    </reaction>
    <physiologicalReaction direction="right-to-left" evidence="16">
        <dbReference type="Rhea" id="RHEA:17619"/>
    </physiologicalReaction>
</comment>
<dbReference type="GO" id="GO:0005741">
    <property type="term" value="C:mitochondrial outer membrane"/>
    <property type="evidence" value="ECO:0007669"/>
    <property type="project" value="UniProtKB-SubCell"/>
</dbReference>
<evidence type="ECO:0000256" key="13">
    <source>
        <dbReference type="ARBA" id="ARBA00037884"/>
    </source>
</evidence>
<dbReference type="Pfam" id="PF01124">
    <property type="entry name" value="MAPEG"/>
    <property type="match status" value="1"/>
</dbReference>
<dbReference type="GO" id="GO:0004464">
    <property type="term" value="F:leukotriene-C4 synthase activity"/>
    <property type="evidence" value="ECO:0007669"/>
    <property type="project" value="UniProtKB-EC"/>
</dbReference>
<feature type="transmembrane region" description="Helical" evidence="21">
    <location>
        <begin position="12"/>
        <end position="31"/>
    </location>
</feature>
<reference evidence="22 23" key="1">
    <citation type="submission" date="2016-07" db="EMBL/GenBank/DDBJ databases">
        <title>Pervasive Adenine N6-methylation of Active Genes in Fungi.</title>
        <authorList>
            <consortium name="DOE Joint Genome Institute"/>
            <person name="Mondo S.J."/>
            <person name="Dannebaum R.O."/>
            <person name="Kuo R.C."/>
            <person name="Labutti K."/>
            <person name="Haridas S."/>
            <person name="Kuo A."/>
            <person name="Salamov A."/>
            <person name="Ahrendt S.R."/>
            <person name="Lipzen A."/>
            <person name="Sullivan W."/>
            <person name="Andreopoulos W.B."/>
            <person name="Clum A."/>
            <person name="Lindquist E."/>
            <person name="Daum C."/>
            <person name="Ramamoorthy G.K."/>
            <person name="Gryganskyi A."/>
            <person name="Culley D."/>
            <person name="Magnuson J.K."/>
            <person name="James T.Y."/>
            <person name="O'Malley M.A."/>
            <person name="Stajich J.E."/>
            <person name="Spatafora J.W."/>
            <person name="Visel A."/>
            <person name="Grigoriev I.V."/>
        </authorList>
    </citation>
    <scope>NUCLEOTIDE SEQUENCE [LARGE SCALE GENOMIC DNA]</scope>
    <source>
        <strain evidence="22 23">NRRL 3301</strain>
    </source>
</reference>
<dbReference type="InterPro" id="IPR001129">
    <property type="entry name" value="Membr-assoc_MAPEG"/>
</dbReference>
<proteinExistence type="predicted"/>
<dbReference type="EMBL" id="MCGT01000044">
    <property type="protein sequence ID" value="ORX45070.1"/>
    <property type="molecule type" value="Genomic_DNA"/>
</dbReference>
<keyword evidence="12" id="KW-0449">Lipoprotein</keyword>
<dbReference type="PANTHER" id="PTHR10250">
    <property type="entry name" value="MICROSOMAL GLUTATHIONE S-TRANSFERASE"/>
    <property type="match status" value="1"/>
</dbReference>
<dbReference type="AlphaFoldDB" id="A0A1X2G4T7"/>
<keyword evidence="8" id="KW-0496">Mitochondrion</keyword>
<dbReference type="FunFam" id="1.20.120.550:FF:000004">
    <property type="entry name" value="Microsomal glutathione S-transferase 3"/>
    <property type="match status" value="1"/>
</dbReference>
<dbReference type="GO" id="GO:0006629">
    <property type="term" value="P:lipid metabolic process"/>
    <property type="evidence" value="ECO:0007669"/>
    <property type="project" value="UniProtKB-KW"/>
</dbReference>
<evidence type="ECO:0000256" key="19">
    <source>
        <dbReference type="ARBA" id="ARBA00075145"/>
    </source>
</evidence>
<keyword evidence="5 21" id="KW-1133">Transmembrane helix</keyword>
<comment type="catalytic activity">
    <reaction evidence="17">
        <text>15-deoxy-Delta(12,14)-prostaglandin J2 + glutathione = 15-deoxy-Delta(12,14)-prostaglandin J2-S-(R)-glutathione</text>
        <dbReference type="Rhea" id="RHEA:75963"/>
        <dbReference type="ChEBI" id="CHEBI:57925"/>
        <dbReference type="ChEBI" id="CHEBI:85236"/>
        <dbReference type="ChEBI" id="CHEBI:194498"/>
    </reaction>
    <physiologicalReaction direction="left-to-right" evidence="17">
        <dbReference type="Rhea" id="RHEA:75964"/>
    </physiologicalReaction>
</comment>
<comment type="subcellular location">
    <subcellularLocation>
        <location evidence="1">Mitochondrion outer membrane</location>
        <topology evidence="1">Multi-pass membrane protein</topology>
    </subcellularLocation>
</comment>
<evidence type="ECO:0000256" key="15">
    <source>
        <dbReference type="ARBA" id="ARBA00039056"/>
    </source>
</evidence>
<dbReference type="GO" id="GO:0004364">
    <property type="term" value="F:glutathione transferase activity"/>
    <property type="evidence" value="ECO:0007669"/>
    <property type="project" value="TreeGrafter"/>
</dbReference>
<keyword evidence="2" id="KW-0808">Transferase</keyword>
<evidence type="ECO:0000256" key="2">
    <source>
        <dbReference type="ARBA" id="ARBA00022679"/>
    </source>
</evidence>
<dbReference type="SUPFAM" id="SSF161084">
    <property type="entry name" value="MAPEG domain-like"/>
    <property type="match status" value="1"/>
</dbReference>
<dbReference type="GO" id="GO:0004602">
    <property type="term" value="F:glutathione peroxidase activity"/>
    <property type="evidence" value="ECO:0007669"/>
    <property type="project" value="TreeGrafter"/>
</dbReference>
<organism evidence="22 23">
    <name type="scientific">Hesseltinella vesiculosa</name>
    <dbReference type="NCBI Taxonomy" id="101127"/>
    <lineage>
        <taxon>Eukaryota</taxon>
        <taxon>Fungi</taxon>
        <taxon>Fungi incertae sedis</taxon>
        <taxon>Mucoromycota</taxon>
        <taxon>Mucoromycotina</taxon>
        <taxon>Mucoromycetes</taxon>
        <taxon>Mucorales</taxon>
        <taxon>Cunninghamellaceae</taxon>
        <taxon>Hesseltinella</taxon>
    </lineage>
</organism>
<evidence type="ECO:0000256" key="14">
    <source>
        <dbReference type="ARBA" id="ARBA00037916"/>
    </source>
</evidence>
<keyword evidence="23" id="KW-1185">Reference proteome</keyword>
<protein>
    <recommendedName>
        <fullName evidence="18">Glutathione S-transferase 3, mitochondrial</fullName>
        <ecNumber evidence="15">4.4.1.20</ecNumber>
    </recommendedName>
    <alternativeName>
        <fullName evidence="19">Glutathione peroxidase MGST3</fullName>
    </alternativeName>
    <alternativeName>
        <fullName evidence="20">LTC4 synthase MGST3</fullName>
    </alternativeName>
</protein>
<keyword evidence="3 21" id="KW-0812">Transmembrane</keyword>
<evidence type="ECO:0000256" key="11">
    <source>
        <dbReference type="ARBA" id="ARBA00023239"/>
    </source>
</evidence>
<sequence length="148" mass="16242">MSTITLTIPRSYGYVIAVGIASAIEMGWLTLSVGAARSKARVPYPYLYADKEEAEKDENKHIFNCTQRAHQNTLEFYPVFTTLLLIGGLKHPELSAKAGAVFVLGRFLHAIGYRTGSVNRRVPGSVLTFGALGTLFYTSISTARQLLE</sequence>
<name>A0A1X2G4T7_9FUNG</name>
<evidence type="ECO:0000256" key="10">
    <source>
        <dbReference type="ARBA" id="ARBA00023139"/>
    </source>
</evidence>
<evidence type="ECO:0000256" key="1">
    <source>
        <dbReference type="ARBA" id="ARBA00004374"/>
    </source>
</evidence>
<evidence type="ECO:0000256" key="9">
    <source>
        <dbReference type="ARBA" id="ARBA00023136"/>
    </source>
</evidence>
<evidence type="ECO:0000256" key="12">
    <source>
        <dbReference type="ARBA" id="ARBA00023288"/>
    </source>
</evidence>
<evidence type="ECO:0000256" key="6">
    <source>
        <dbReference type="ARBA" id="ARBA00023002"/>
    </source>
</evidence>
<evidence type="ECO:0000256" key="5">
    <source>
        <dbReference type="ARBA" id="ARBA00022989"/>
    </source>
</evidence>
<keyword evidence="4" id="KW-1000">Mitochondrion outer membrane</keyword>
<evidence type="ECO:0000256" key="17">
    <source>
        <dbReference type="ARBA" id="ARBA00051411"/>
    </source>
</evidence>
<dbReference type="OrthoDB" id="410651at2759"/>
<comment type="pathway">
    <text evidence="13">Lipid metabolism; leukotriene C4 biosynthesis.</text>
</comment>
<evidence type="ECO:0000256" key="7">
    <source>
        <dbReference type="ARBA" id="ARBA00023098"/>
    </source>
</evidence>